<evidence type="ECO:0000256" key="1">
    <source>
        <dbReference type="SAM" id="MobiDB-lite"/>
    </source>
</evidence>
<proteinExistence type="predicted"/>
<feature type="non-terminal residue" evidence="2">
    <location>
        <position position="95"/>
    </location>
</feature>
<dbReference type="Proteomes" id="UP001177140">
    <property type="component" value="Unassembled WGS sequence"/>
</dbReference>
<evidence type="ECO:0000313" key="3">
    <source>
        <dbReference type="Proteomes" id="UP001177140"/>
    </source>
</evidence>
<organism evidence="2 3">
    <name type="scientific">Papaver nudicaule</name>
    <name type="common">Iceland poppy</name>
    <dbReference type="NCBI Taxonomy" id="74823"/>
    <lineage>
        <taxon>Eukaryota</taxon>
        <taxon>Viridiplantae</taxon>
        <taxon>Streptophyta</taxon>
        <taxon>Embryophyta</taxon>
        <taxon>Tracheophyta</taxon>
        <taxon>Spermatophyta</taxon>
        <taxon>Magnoliopsida</taxon>
        <taxon>Ranunculales</taxon>
        <taxon>Papaveraceae</taxon>
        <taxon>Papaveroideae</taxon>
        <taxon>Papaver</taxon>
    </lineage>
</organism>
<dbReference type="EMBL" id="JAJJMA010016516">
    <property type="protein sequence ID" value="MCL7022919.1"/>
    <property type="molecule type" value="Genomic_DNA"/>
</dbReference>
<feature type="region of interest" description="Disordered" evidence="1">
    <location>
        <begin position="55"/>
        <end position="95"/>
    </location>
</feature>
<protein>
    <submittedName>
        <fullName evidence="2">Uncharacterized protein</fullName>
    </submittedName>
</protein>
<reference evidence="2" key="1">
    <citation type="submission" date="2022-03" db="EMBL/GenBank/DDBJ databases">
        <title>A functionally conserved STORR gene fusion in Papaver species that diverged 16.8 million years ago.</title>
        <authorList>
            <person name="Catania T."/>
        </authorList>
    </citation>
    <scope>NUCLEOTIDE SEQUENCE</scope>
    <source>
        <strain evidence="2">S-191538</strain>
    </source>
</reference>
<dbReference type="AlphaFoldDB" id="A0AA41RRU8"/>
<sequence>MRMKKKDFDKFDSRWIELLQQSREDMMNDELMQHDVKQEDVSNYIQFLQNQHGVIAGDEEHKGSGGVGDISREEEHMGSGGAGDISTEEKHKGSG</sequence>
<gene>
    <name evidence="2" type="ORF">MKW94_010342</name>
</gene>
<comment type="caution">
    <text evidence="2">The sequence shown here is derived from an EMBL/GenBank/DDBJ whole genome shotgun (WGS) entry which is preliminary data.</text>
</comment>
<name>A0AA41RRU8_PAPNU</name>
<accession>A0AA41RRU8</accession>
<evidence type="ECO:0000313" key="2">
    <source>
        <dbReference type="EMBL" id="MCL7022919.1"/>
    </source>
</evidence>
<keyword evidence="3" id="KW-1185">Reference proteome</keyword>